<evidence type="ECO:0000256" key="5">
    <source>
        <dbReference type="ARBA" id="ARBA00022692"/>
    </source>
</evidence>
<evidence type="ECO:0000256" key="11">
    <source>
        <dbReference type="PROSITE-ProRule" id="PRU01360"/>
    </source>
</evidence>
<dbReference type="PROSITE" id="PS52016">
    <property type="entry name" value="TONB_DEPENDENT_REC_3"/>
    <property type="match status" value="1"/>
</dbReference>
<dbReference type="GO" id="GO:0009279">
    <property type="term" value="C:cell outer membrane"/>
    <property type="evidence" value="ECO:0007669"/>
    <property type="project" value="UniProtKB-SubCell"/>
</dbReference>
<reference evidence="15 16" key="1">
    <citation type="submission" date="2016-10" db="EMBL/GenBank/DDBJ databases">
        <authorList>
            <person name="de Groot N.N."/>
        </authorList>
    </citation>
    <scope>NUCLEOTIDE SEQUENCE [LARGE SCALE GENOMIC DNA]</scope>
    <source>
        <strain evidence="15 16">CGMCC 1.3430</strain>
    </source>
</reference>
<evidence type="ECO:0000256" key="8">
    <source>
        <dbReference type="ARBA" id="ARBA00023077"/>
    </source>
</evidence>
<comment type="subcellular location">
    <subcellularLocation>
        <location evidence="1 11">Cell outer membrane</location>
        <topology evidence="1 11">Multi-pass membrane protein</topology>
    </subcellularLocation>
</comment>
<keyword evidence="9 11" id="KW-0472">Membrane</keyword>
<feature type="domain" description="TonB-dependent receptor plug" evidence="14">
    <location>
        <begin position="51"/>
        <end position="158"/>
    </location>
</feature>
<evidence type="ECO:0000256" key="12">
    <source>
        <dbReference type="RuleBase" id="RU003357"/>
    </source>
</evidence>
<keyword evidence="8 12" id="KW-0798">TonB box</keyword>
<dbReference type="STRING" id="152573.SAMN04488051_10877"/>
<evidence type="ECO:0000313" key="15">
    <source>
        <dbReference type="EMBL" id="SEA89969.1"/>
    </source>
</evidence>
<dbReference type="Proteomes" id="UP000198773">
    <property type="component" value="Unassembled WGS sequence"/>
</dbReference>
<dbReference type="SUPFAM" id="SSF56935">
    <property type="entry name" value="Porins"/>
    <property type="match status" value="1"/>
</dbReference>
<dbReference type="AlphaFoldDB" id="A0A1H4EYG1"/>
<keyword evidence="2 11" id="KW-0813">Transport</keyword>
<dbReference type="InterPro" id="IPR012910">
    <property type="entry name" value="Plug_dom"/>
</dbReference>
<evidence type="ECO:0000313" key="16">
    <source>
        <dbReference type="Proteomes" id="UP000198773"/>
    </source>
</evidence>
<evidence type="ECO:0000256" key="1">
    <source>
        <dbReference type="ARBA" id="ARBA00004571"/>
    </source>
</evidence>
<dbReference type="PANTHER" id="PTHR32552:SF81">
    <property type="entry name" value="TONB-DEPENDENT OUTER MEMBRANE RECEPTOR"/>
    <property type="match status" value="1"/>
</dbReference>
<evidence type="ECO:0000259" key="13">
    <source>
        <dbReference type="Pfam" id="PF00593"/>
    </source>
</evidence>
<dbReference type="InterPro" id="IPR036942">
    <property type="entry name" value="Beta-barrel_TonB_sf"/>
</dbReference>
<dbReference type="PANTHER" id="PTHR32552">
    <property type="entry name" value="FERRICHROME IRON RECEPTOR-RELATED"/>
    <property type="match status" value="1"/>
</dbReference>
<comment type="similarity">
    <text evidence="11 12">Belongs to the TonB-dependent receptor family.</text>
</comment>
<evidence type="ECO:0000256" key="3">
    <source>
        <dbReference type="ARBA" id="ARBA00022452"/>
    </source>
</evidence>
<dbReference type="EMBL" id="FNRM01000008">
    <property type="protein sequence ID" value="SEA89969.1"/>
    <property type="molecule type" value="Genomic_DNA"/>
</dbReference>
<evidence type="ECO:0000256" key="6">
    <source>
        <dbReference type="ARBA" id="ARBA00023004"/>
    </source>
</evidence>
<organism evidence="15 16">
    <name type="scientific">Alkalimonas amylolytica</name>
    <dbReference type="NCBI Taxonomy" id="152573"/>
    <lineage>
        <taxon>Bacteria</taxon>
        <taxon>Pseudomonadati</taxon>
        <taxon>Pseudomonadota</taxon>
        <taxon>Gammaproteobacteria</taxon>
        <taxon>Alkalimonas</taxon>
    </lineage>
</organism>
<dbReference type="Gene3D" id="2.40.170.20">
    <property type="entry name" value="TonB-dependent receptor, beta-barrel domain"/>
    <property type="match status" value="1"/>
</dbReference>
<evidence type="ECO:0000256" key="9">
    <source>
        <dbReference type="ARBA" id="ARBA00023136"/>
    </source>
</evidence>
<keyword evidence="16" id="KW-1185">Reference proteome</keyword>
<keyword evidence="3 11" id="KW-1134">Transmembrane beta strand</keyword>
<accession>A0A1H4EYG1</accession>
<feature type="domain" description="TonB-dependent receptor-like beta-barrel" evidence="13">
    <location>
        <begin position="350"/>
        <end position="768"/>
    </location>
</feature>
<protein>
    <submittedName>
        <fullName evidence="15">Iron complex outermembrane recepter protein</fullName>
    </submittedName>
</protein>
<evidence type="ECO:0000256" key="7">
    <source>
        <dbReference type="ARBA" id="ARBA00023065"/>
    </source>
</evidence>
<keyword evidence="7" id="KW-0406">Ion transport</keyword>
<keyword evidence="5 11" id="KW-0812">Transmembrane</keyword>
<dbReference type="InterPro" id="IPR039426">
    <property type="entry name" value="TonB-dep_rcpt-like"/>
</dbReference>
<keyword evidence="6" id="KW-0408">Iron</keyword>
<dbReference type="Pfam" id="PF07715">
    <property type="entry name" value="Plug"/>
    <property type="match status" value="1"/>
</dbReference>
<gene>
    <name evidence="15" type="ORF">SAMN04488051_10877</name>
</gene>
<dbReference type="Pfam" id="PF00593">
    <property type="entry name" value="TonB_dep_Rec_b-barrel"/>
    <property type="match status" value="1"/>
</dbReference>
<evidence type="ECO:0000259" key="14">
    <source>
        <dbReference type="Pfam" id="PF07715"/>
    </source>
</evidence>
<evidence type="ECO:0000256" key="4">
    <source>
        <dbReference type="ARBA" id="ARBA00022496"/>
    </source>
</evidence>
<keyword evidence="4" id="KW-0410">Iron transport</keyword>
<dbReference type="InterPro" id="IPR000531">
    <property type="entry name" value="Beta-barrel_TonB"/>
</dbReference>
<keyword evidence="10 11" id="KW-0998">Cell outer membrane</keyword>
<proteinExistence type="inferred from homology"/>
<sequence>MQHNYTYMSALSVILVSGAALGQAIDQIEEVDEAKQVEVIQVTATRRTESIQEVPIAMSAYGADFIERAGITDMQELGAYVPNLTLTRSSQVASNRIAIRGVGTSGSNGLEPSVAVFIDGVYIPRPGAIVGKLEDIEAVEVLRGPQGTLFGRNASMGALNIRTAKAAGDNTTRVWAGIGSDSLRYGGVTLDRALNESVSGRMSMHYSKQDGFAYSEYSETDIGRWQDIGVRGSLVFPIGKADASLRADWKRINNNGSASSVIADSVQPRYLSAISFILDPEITPDKLVNGFTGPLPNVSNEFDRRLNQIHEDDAVDEQRGLSLDVAWDHGQYSYRSITAMRKWNNFTYETPIRLPAELLPRVTDYAAQTFSQELQLLSSFDGPFNYVAGLYYYQESYDIDQWFNLGADFCSLALHNNVWNTVFRANLSGGVDTATAFGNALNTAGAAAGACLNGPQTQAILSNFSQDVKSMSVFAQGTYDITDQVSAIVGVRYTNDDKTGYFVNDVRNNIAGPRTATNPFGINLRVNESSELAFKDDQVTWLATLRYAPTNDFMTFLTASTGYKGGGFNTESGSEVLGDKRVFDSETVTNLEWGFKSWFLGLGTVNATLFRTNLKNFQDRRFDGVTFVVLNAAELRQQGVEVDANLYATNNLSVMLSGSYLDSKFLDYRDGTNLPGFPSNIQQDLTGTPNNFSPRWQFSNSMEWRDYFGQNKEWFVRGEYQYLGKRRPSGVTDNNPSTMRPGYGLVNLRLGISDDLGAWDLTLFAKNLLDKGYCQAVTYQPLNTTLGLVDPTTGDSMARCYQSQPRQLGLEFRYNFE</sequence>
<dbReference type="GO" id="GO:0006826">
    <property type="term" value="P:iron ion transport"/>
    <property type="evidence" value="ECO:0007669"/>
    <property type="project" value="UniProtKB-KW"/>
</dbReference>
<evidence type="ECO:0000256" key="10">
    <source>
        <dbReference type="ARBA" id="ARBA00023237"/>
    </source>
</evidence>
<name>A0A1H4EYG1_ALKAM</name>
<evidence type="ECO:0000256" key="2">
    <source>
        <dbReference type="ARBA" id="ARBA00022448"/>
    </source>
</evidence>